<dbReference type="SUPFAM" id="SSF53639">
    <property type="entry name" value="AraD/HMP-PK domain-like"/>
    <property type="match status" value="1"/>
</dbReference>
<dbReference type="SMART" id="SM01007">
    <property type="entry name" value="Aldolase_II"/>
    <property type="match status" value="1"/>
</dbReference>
<dbReference type="RefSeq" id="WP_128934688.1">
    <property type="nucleotide sequence ID" value="NZ_CP022221.1"/>
</dbReference>
<name>A0A4Q0QXP1_9BRAD</name>
<evidence type="ECO:0000313" key="2">
    <source>
        <dbReference type="EMBL" id="RXH02344.1"/>
    </source>
</evidence>
<evidence type="ECO:0000259" key="1">
    <source>
        <dbReference type="SMART" id="SM01007"/>
    </source>
</evidence>
<gene>
    <name evidence="2" type="ORF">EAS61_02450</name>
</gene>
<evidence type="ECO:0000313" key="3">
    <source>
        <dbReference type="Proteomes" id="UP000290174"/>
    </source>
</evidence>
<dbReference type="Gene3D" id="3.40.225.10">
    <property type="entry name" value="Class II aldolase/adducin N-terminal domain"/>
    <property type="match status" value="1"/>
</dbReference>
<dbReference type="Proteomes" id="UP000290174">
    <property type="component" value="Unassembled WGS sequence"/>
</dbReference>
<proteinExistence type="predicted"/>
<protein>
    <submittedName>
        <fullName evidence="2">Class II aldolase</fullName>
    </submittedName>
</protein>
<reference evidence="2 3" key="1">
    <citation type="submission" date="2018-11" db="EMBL/GenBank/DDBJ databases">
        <title>Bradyrhizobium sp. nov., isolated from effective nodules of peanut in China.</title>
        <authorList>
            <person name="Li Y."/>
        </authorList>
    </citation>
    <scope>NUCLEOTIDE SEQUENCE [LARGE SCALE GENOMIC DNA]</scope>
    <source>
        <strain evidence="2 3">CCBAU 51770</strain>
    </source>
</reference>
<dbReference type="EMBL" id="RKMK01000002">
    <property type="protein sequence ID" value="RXH02344.1"/>
    <property type="molecule type" value="Genomic_DNA"/>
</dbReference>
<dbReference type="InterPro" id="IPR001303">
    <property type="entry name" value="Aldolase_II/adducin_N"/>
</dbReference>
<feature type="domain" description="Class II aldolase/adducin N-terminal" evidence="1">
    <location>
        <begin position="10"/>
        <end position="194"/>
    </location>
</feature>
<organism evidence="2 3">
    <name type="scientific">Bradyrhizobium zhanjiangense</name>
    <dbReference type="NCBI Taxonomy" id="1325107"/>
    <lineage>
        <taxon>Bacteria</taxon>
        <taxon>Pseudomonadati</taxon>
        <taxon>Pseudomonadota</taxon>
        <taxon>Alphaproteobacteria</taxon>
        <taxon>Hyphomicrobiales</taxon>
        <taxon>Nitrobacteraceae</taxon>
        <taxon>Bradyrhizobium</taxon>
    </lineage>
</organism>
<dbReference type="AlphaFoldDB" id="A0A4Q0QXP1"/>
<accession>A0A4Q0QXP1</accession>
<sequence>MQQQPALLHELRRMSARVGRNILLVQGAGGNSSIKHDDLLWVKASGTWLADAEHKDIFVPVSLGAARAALSQGDERVPLAPGAGTALRASIETSLHALMPHPVVLHVHSVNTIAWAVRTDARAEFAERLDGLAWRWLDYHHPGLPLAKAVDHALTQDRVDVLVLGNHGLVVGAKTCAGAEALVDEVESRLALAPRSAIGADEDALRSICGGTGYRLPKDPRSHSIAIDSYSRAIATDGSLYPDHVVFLGSGLPVLKQGQDLRAEASRMQADGMPQPVALLVPGLGCIVRKDASDGAEAMLSCLALVTGRLPLTAQVRYLTRENECALLNWDAERYRQQLTANR</sequence>
<comment type="caution">
    <text evidence="2">The sequence shown here is derived from an EMBL/GenBank/DDBJ whole genome shotgun (WGS) entry which is preliminary data.</text>
</comment>
<dbReference type="Pfam" id="PF00596">
    <property type="entry name" value="Aldolase_II"/>
    <property type="match status" value="1"/>
</dbReference>
<dbReference type="InterPro" id="IPR036409">
    <property type="entry name" value="Aldolase_II/adducin_N_sf"/>
</dbReference>